<name>A0A3N0XH72_ANAGA</name>
<dbReference type="Proteomes" id="UP000281406">
    <property type="component" value="Unassembled WGS sequence"/>
</dbReference>
<evidence type="ECO:0000313" key="3">
    <source>
        <dbReference type="Proteomes" id="UP000281406"/>
    </source>
</evidence>
<dbReference type="EMBL" id="RJVU01073134">
    <property type="protein sequence ID" value="ROI26652.1"/>
    <property type="molecule type" value="Genomic_DNA"/>
</dbReference>
<evidence type="ECO:0000313" key="2">
    <source>
        <dbReference type="EMBL" id="ROI26652.1"/>
    </source>
</evidence>
<gene>
    <name evidence="2" type="ORF">DPX16_21595</name>
</gene>
<dbReference type="PANTHER" id="PTHR46880">
    <property type="entry name" value="RAS-ASSOCIATING DOMAIN-CONTAINING PROTEIN"/>
    <property type="match status" value="1"/>
</dbReference>
<dbReference type="OrthoDB" id="8551997at2759"/>
<organism evidence="2 3">
    <name type="scientific">Anabarilius grahami</name>
    <name type="common">Kanglang fish</name>
    <name type="synonym">Barilius grahami</name>
    <dbReference type="NCBI Taxonomy" id="495550"/>
    <lineage>
        <taxon>Eukaryota</taxon>
        <taxon>Metazoa</taxon>
        <taxon>Chordata</taxon>
        <taxon>Craniata</taxon>
        <taxon>Vertebrata</taxon>
        <taxon>Euteleostomi</taxon>
        <taxon>Actinopterygii</taxon>
        <taxon>Neopterygii</taxon>
        <taxon>Teleostei</taxon>
        <taxon>Ostariophysi</taxon>
        <taxon>Cypriniformes</taxon>
        <taxon>Xenocyprididae</taxon>
        <taxon>Xenocypridinae</taxon>
        <taxon>Xenocypridinae incertae sedis</taxon>
        <taxon>Anabarilius</taxon>
    </lineage>
</organism>
<dbReference type="AlphaFoldDB" id="A0A3N0XH72"/>
<proteinExistence type="predicted"/>
<accession>A0A3N0XH72</accession>
<feature type="region of interest" description="Disordered" evidence="1">
    <location>
        <begin position="1"/>
        <end position="47"/>
    </location>
</feature>
<protein>
    <recommendedName>
        <fullName evidence="4">TTF-type domain-containing protein</fullName>
    </recommendedName>
</protein>
<reference evidence="2 3" key="1">
    <citation type="submission" date="2018-10" db="EMBL/GenBank/DDBJ databases">
        <title>Genome assembly for a Yunnan-Guizhou Plateau 3E fish, Anabarilius grahami (Regan), and its evolutionary and genetic applications.</title>
        <authorList>
            <person name="Jiang W."/>
        </authorList>
    </citation>
    <scope>NUCLEOTIDE SEQUENCE [LARGE SCALE GENOMIC DNA]</scope>
    <source>
        <strain evidence="2">AG-KIZ</strain>
        <tissue evidence="2">Muscle</tissue>
    </source>
</reference>
<dbReference type="PANTHER" id="PTHR46880:SF5">
    <property type="entry name" value="DUF4371 DOMAIN-CONTAINING PROTEIN"/>
    <property type="match status" value="1"/>
</dbReference>
<evidence type="ECO:0000256" key="1">
    <source>
        <dbReference type="SAM" id="MobiDB-lite"/>
    </source>
</evidence>
<comment type="caution">
    <text evidence="2">The sequence shown here is derived from an EMBL/GenBank/DDBJ whole genome shotgun (WGS) entry which is preliminary data.</text>
</comment>
<sequence length="183" mass="20906">MKRTIDSYFKKGSSSVTEPSLDVDATCQTEPVSENDEAEKDSSGKAHAGKTIRTYEFRHQWLEEYQWLRYQDGAMHCVYCKFCGPSIAGLSKFVTASKQFKHESLKLHNDSMKHAKCRDRYISRDAAALPTAFRCQDLANRASEESELIIKFNVAYNIAKEEMPFTKFKSQIILLKKNGVHGH</sequence>
<evidence type="ECO:0008006" key="4">
    <source>
        <dbReference type="Google" id="ProtNLM"/>
    </source>
</evidence>
<keyword evidence="3" id="KW-1185">Reference proteome</keyword>